<dbReference type="Pfam" id="PF03929">
    <property type="entry name" value="PepSY_TM"/>
    <property type="match status" value="1"/>
</dbReference>
<accession>A0A4U5JYP8</accession>
<dbReference type="InterPro" id="IPR005625">
    <property type="entry name" value="PepSY-ass_TM"/>
</dbReference>
<evidence type="ECO:0000313" key="2">
    <source>
        <dbReference type="EMBL" id="TKR33871.1"/>
    </source>
</evidence>
<gene>
    <name evidence="2" type="ORF">FCE95_06260</name>
</gene>
<dbReference type="EMBL" id="SZUA01000001">
    <property type="protein sequence ID" value="TKR33871.1"/>
    <property type="molecule type" value="Genomic_DNA"/>
</dbReference>
<dbReference type="PANTHER" id="PTHR34219">
    <property type="entry name" value="IRON-REGULATED INNER MEMBRANE PROTEIN-RELATED"/>
    <property type="match status" value="1"/>
</dbReference>
<feature type="transmembrane region" description="Helical" evidence="1">
    <location>
        <begin position="374"/>
        <end position="395"/>
    </location>
</feature>
<dbReference type="PROSITE" id="PS51257">
    <property type="entry name" value="PROKAR_LIPOPROTEIN"/>
    <property type="match status" value="1"/>
</dbReference>
<dbReference type="PANTHER" id="PTHR34219:SF4">
    <property type="entry name" value="PEPSY DOMAIN-CONTAINING PROTEIN"/>
    <property type="match status" value="1"/>
</dbReference>
<dbReference type="AlphaFoldDB" id="A0A4U5JYP8"/>
<feature type="transmembrane region" description="Helical" evidence="1">
    <location>
        <begin position="189"/>
        <end position="208"/>
    </location>
</feature>
<dbReference type="OrthoDB" id="9776609at2"/>
<feature type="transmembrane region" description="Helical" evidence="1">
    <location>
        <begin position="12"/>
        <end position="34"/>
    </location>
</feature>
<evidence type="ECO:0000256" key="1">
    <source>
        <dbReference type="SAM" id="Phobius"/>
    </source>
</evidence>
<feature type="transmembrane region" description="Helical" evidence="1">
    <location>
        <begin position="407"/>
        <end position="424"/>
    </location>
</feature>
<protein>
    <submittedName>
        <fullName evidence="2">PepSY domain-containing protein</fullName>
    </submittedName>
</protein>
<feature type="transmembrane region" description="Helical" evidence="1">
    <location>
        <begin position="469"/>
        <end position="490"/>
    </location>
</feature>
<evidence type="ECO:0000313" key="3">
    <source>
        <dbReference type="Proteomes" id="UP000308707"/>
    </source>
</evidence>
<dbReference type="Proteomes" id="UP000308707">
    <property type="component" value="Unassembled WGS sequence"/>
</dbReference>
<feature type="transmembrane region" description="Helical" evidence="1">
    <location>
        <begin position="332"/>
        <end position="353"/>
    </location>
</feature>
<sequence length="510" mass="55993">MKNSFSQSMAWLHTWAGLIVGWLLFVIFVGGTIACFDTELDRWMRPSMAAQAPARPAVERVLDALQKEHGDAHAWYVYLPTQRFPALKGGAYHDDGRYEVHAYDAATGARLQDTVGGEFFFTLHYNLHAGTIGMYLVGLAGMMMLIAIVTGVVVHKRIFKDFFLFRFRAGGQRAWLDGHNLSGVLGLPFHLMIAYTGVAIFVASYMLAGLQTGYGGDAEKFYQEVAPSPHREEMHRPPPSRAPLWPMIEDARRRLRADPWLVSVEHPADASTMVGVGLDHSRHVAWNWRTAYYDGVTGASLGDSPPPGAAYHTYHFLGGLHMVQFGGMAFRWLYFALGLSGCAMLACGMQVWVEKRAKQVAAAGALSGYGLVRALNVGVVAGLPFAAVSMLWANRWLPADVAGRGDWEIRTFCIVWTLAAIWAIARLRRGKPWRDLFAATSALMVGLPFASMFLAERGALPRTLADGDWRMAMVDLTLLALGAGFAWLGWRAADARSKTKADGIAAGEPA</sequence>
<reference evidence="2 3" key="1">
    <citation type="submission" date="2019-04" db="EMBL/GenBank/DDBJ databases">
        <title>Reference strain of H23.</title>
        <authorList>
            <person name="Luo X."/>
        </authorList>
    </citation>
    <scope>NUCLEOTIDE SEQUENCE [LARGE SCALE GENOMIC DNA]</scope>
    <source>
        <strain evidence="2 3">H23</strain>
    </source>
</reference>
<comment type="caution">
    <text evidence="2">The sequence shown here is derived from an EMBL/GenBank/DDBJ whole genome shotgun (WGS) entry which is preliminary data.</text>
</comment>
<name>A0A4U5JYP8_9GAMM</name>
<proteinExistence type="predicted"/>
<dbReference type="RefSeq" id="WP_137266076.1">
    <property type="nucleotide sequence ID" value="NZ_SZUA01000001.1"/>
</dbReference>
<keyword evidence="3" id="KW-1185">Reference proteome</keyword>
<keyword evidence="1" id="KW-1133">Transmembrane helix</keyword>
<feature type="transmembrane region" description="Helical" evidence="1">
    <location>
        <begin position="436"/>
        <end position="454"/>
    </location>
</feature>
<keyword evidence="1" id="KW-0812">Transmembrane</keyword>
<feature type="transmembrane region" description="Helical" evidence="1">
    <location>
        <begin position="132"/>
        <end position="154"/>
    </location>
</feature>
<keyword evidence="1" id="KW-0472">Membrane</keyword>
<organism evidence="2 3">
    <name type="scientific">Luteimonas gilva</name>
    <dbReference type="NCBI Taxonomy" id="2572684"/>
    <lineage>
        <taxon>Bacteria</taxon>
        <taxon>Pseudomonadati</taxon>
        <taxon>Pseudomonadota</taxon>
        <taxon>Gammaproteobacteria</taxon>
        <taxon>Lysobacterales</taxon>
        <taxon>Lysobacteraceae</taxon>
        <taxon>Luteimonas</taxon>
    </lineage>
</organism>